<name>A0A174WJS3_BACT4</name>
<dbReference type="Proteomes" id="UP000095541">
    <property type="component" value="Unassembled WGS sequence"/>
</dbReference>
<accession>A0A174WJS3</accession>
<protein>
    <submittedName>
        <fullName evidence="1">Uncharacterized protein</fullName>
    </submittedName>
</protein>
<evidence type="ECO:0000313" key="2">
    <source>
        <dbReference type="Proteomes" id="UP000095541"/>
    </source>
</evidence>
<gene>
    <name evidence="1" type="ORF">ERS852557_04526</name>
</gene>
<dbReference type="EMBL" id="CZBI01000009">
    <property type="protein sequence ID" value="CUQ44265.1"/>
    <property type="molecule type" value="Genomic_DNA"/>
</dbReference>
<sequence>MGIFPVEFPSTTADGFESFRLLHYLAFIKGRLWGRCKAVGTETKKARRGCFPLAFGYSLTTGSL</sequence>
<evidence type="ECO:0000313" key="1">
    <source>
        <dbReference type="EMBL" id="CUQ44265.1"/>
    </source>
</evidence>
<dbReference type="AlphaFoldDB" id="A0A174WJS3"/>
<reference evidence="1 2" key="1">
    <citation type="submission" date="2015-09" db="EMBL/GenBank/DDBJ databases">
        <authorList>
            <consortium name="Pathogen Informatics"/>
        </authorList>
    </citation>
    <scope>NUCLEOTIDE SEQUENCE [LARGE SCALE GENOMIC DNA]</scope>
    <source>
        <strain evidence="1 2">2789STDY5834945</strain>
    </source>
</reference>
<organism evidence="1 2">
    <name type="scientific">Bacteroides thetaiotaomicron</name>
    <dbReference type="NCBI Taxonomy" id="818"/>
    <lineage>
        <taxon>Bacteria</taxon>
        <taxon>Pseudomonadati</taxon>
        <taxon>Bacteroidota</taxon>
        <taxon>Bacteroidia</taxon>
        <taxon>Bacteroidales</taxon>
        <taxon>Bacteroidaceae</taxon>
        <taxon>Bacteroides</taxon>
    </lineage>
</organism>
<dbReference type="RefSeq" id="WP_055230036.1">
    <property type="nucleotide sequence ID" value="NZ_CAXSMB010000031.1"/>
</dbReference>
<proteinExistence type="predicted"/>